<dbReference type="GO" id="GO:0000793">
    <property type="term" value="C:condensed chromosome"/>
    <property type="evidence" value="ECO:0007669"/>
    <property type="project" value="TreeGrafter"/>
</dbReference>
<dbReference type="GO" id="GO:0006303">
    <property type="term" value="P:double-strand break repair via nonhomologous end joining"/>
    <property type="evidence" value="ECO:0007669"/>
    <property type="project" value="TreeGrafter"/>
</dbReference>
<dbReference type="GO" id="GO:0000014">
    <property type="term" value="F:single-stranded DNA endodeoxyribonuclease activity"/>
    <property type="evidence" value="ECO:0007669"/>
    <property type="project" value="TreeGrafter"/>
</dbReference>
<dbReference type="GO" id="GO:0031297">
    <property type="term" value="P:replication fork processing"/>
    <property type="evidence" value="ECO:0007669"/>
    <property type="project" value="TreeGrafter"/>
</dbReference>
<dbReference type="VEuPathDB" id="VectorBase:PPAI001543"/>
<dbReference type="GO" id="GO:0005634">
    <property type="term" value="C:nucleus"/>
    <property type="evidence" value="ECO:0007669"/>
    <property type="project" value="UniProtKB-SubCell"/>
</dbReference>
<name>A0A1B0D2H0_PHLPP</name>
<dbReference type="GO" id="GO:0044774">
    <property type="term" value="P:mitotic DNA integrity checkpoint signaling"/>
    <property type="evidence" value="ECO:0007669"/>
    <property type="project" value="TreeGrafter"/>
</dbReference>
<dbReference type="GO" id="GO:0035861">
    <property type="term" value="C:site of double-strand break"/>
    <property type="evidence" value="ECO:0007669"/>
    <property type="project" value="TreeGrafter"/>
</dbReference>
<protein>
    <recommendedName>
        <fullName evidence="2">Mos1 transposase HTH domain-containing protein</fullName>
    </recommendedName>
</protein>
<dbReference type="InterPro" id="IPR041426">
    <property type="entry name" value="Mos1_HTH"/>
</dbReference>
<dbReference type="Proteomes" id="UP000092462">
    <property type="component" value="Unassembled WGS sequence"/>
</dbReference>
<dbReference type="AlphaFoldDB" id="A0A1B0D2H0"/>
<dbReference type="PANTHER" id="PTHR46060">
    <property type="entry name" value="MARINER MOS1 TRANSPOSASE-LIKE PROTEIN"/>
    <property type="match status" value="1"/>
</dbReference>
<evidence type="ECO:0000259" key="2">
    <source>
        <dbReference type="Pfam" id="PF17906"/>
    </source>
</evidence>
<feature type="domain" description="Mos1 transposase HTH" evidence="2">
    <location>
        <begin position="7"/>
        <end position="56"/>
    </location>
</feature>
<dbReference type="GO" id="GO:0000729">
    <property type="term" value="P:DNA double-strand break processing"/>
    <property type="evidence" value="ECO:0007669"/>
    <property type="project" value="TreeGrafter"/>
</dbReference>
<dbReference type="GO" id="GO:0046975">
    <property type="term" value="F:histone H3K36 methyltransferase activity"/>
    <property type="evidence" value="ECO:0007669"/>
    <property type="project" value="TreeGrafter"/>
</dbReference>
<dbReference type="Gene3D" id="1.10.10.1450">
    <property type="match status" value="1"/>
</dbReference>
<dbReference type="GO" id="GO:0044547">
    <property type="term" value="F:DNA topoisomerase binding"/>
    <property type="evidence" value="ECO:0007669"/>
    <property type="project" value="TreeGrafter"/>
</dbReference>
<dbReference type="GO" id="GO:0003690">
    <property type="term" value="F:double-stranded DNA binding"/>
    <property type="evidence" value="ECO:0007669"/>
    <property type="project" value="TreeGrafter"/>
</dbReference>
<dbReference type="SUPFAM" id="SSF46689">
    <property type="entry name" value="Homeodomain-like"/>
    <property type="match status" value="1"/>
</dbReference>
<organism evidence="3 4">
    <name type="scientific">Phlebotomus papatasi</name>
    <name type="common">Sandfly</name>
    <dbReference type="NCBI Taxonomy" id="29031"/>
    <lineage>
        <taxon>Eukaryota</taxon>
        <taxon>Metazoa</taxon>
        <taxon>Ecdysozoa</taxon>
        <taxon>Arthropoda</taxon>
        <taxon>Hexapoda</taxon>
        <taxon>Insecta</taxon>
        <taxon>Pterygota</taxon>
        <taxon>Neoptera</taxon>
        <taxon>Endopterygota</taxon>
        <taxon>Diptera</taxon>
        <taxon>Nematocera</taxon>
        <taxon>Psychodoidea</taxon>
        <taxon>Psychodidae</taxon>
        <taxon>Phlebotomus</taxon>
        <taxon>Phlebotomus</taxon>
    </lineage>
</organism>
<dbReference type="GO" id="GO:0015074">
    <property type="term" value="P:DNA integration"/>
    <property type="evidence" value="ECO:0007669"/>
    <property type="project" value="TreeGrafter"/>
</dbReference>
<evidence type="ECO:0000313" key="4">
    <source>
        <dbReference type="Proteomes" id="UP000092462"/>
    </source>
</evidence>
<dbReference type="InterPro" id="IPR036388">
    <property type="entry name" value="WH-like_DNA-bd_sf"/>
</dbReference>
<dbReference type="PANTHER" id="PTHR46060:SF2">
    <property type="entry name" value="HISTONE-LYSINE N-METHYLTRANSFERASE SETMAR"/>
    <property type="match status" value="1"/>
</dbReference>
<dbReference type="Gene3D" id="1.10.10.10">
    <property type="entry name" value="Winged helix-like DNA-binding domain superfamily/Winged helix DNA-binding domain"/>
    <property type="match status" value="1"/>
</dbReference>
<evidence type="ECO:0000256" key="1">
    <source>
        <dbReference type="ARBA" id="ARBA00004123"/>
    </source>
</evidence>
<dbReference type="GO" id="GO:0003697">
    <property type="term" value="F:single-stranded DNA binding"/>
    <property type="evidence" value="ECO:0007669"/>
    <property type="project" value="TreeGrafter"/>
</dbReference>
<comment type="subcellular location">
    <subcellularLocation>
        <location evidence="1">Nucleus</location>
    </subcellularLocation>
</comment>
<keyword evidence="4" id="KW-1185">Reference proteome</keyword>
<dbReference type="Pfam" id="PF17906">
    <property type="entry name" value="HTH_48"/>
    <property type="match status" value="1"/>
</dbReference>
<accession>A0A1B0D2H0</accession>
<dbReference type="InterPro" id="IPR009057">
    <property type="entry name" value="Homeodomain-like_sf"/>
</dbReference>
<dbReference type="GO" id="GO:0042800">
    <property type="term" value="F:histone H3K4 methyltransferase activity"/>
    <property type="evidence" value="ECO:0007669"/>
    <property type="project" value="TreeGrafter"/>
</dbReference>
<proteinExistence type="predicted"/>
<dbReference type="InterPro" id="IPR052709">
    <property type="entry name" value="Transposase-MT_Hybrid"/>
</dbReference>
<dbReference type="EMBL" id="AJVK01022799">
    <property type="status" value="NOT_ANNOTATED_CDS"/>
    <property type="molecule type" value="Genomic_DNA"/>
</dbReference>
<dbReference type="EnsemblMetazoa" id="PPAI001543-RA">
    <property type="protein sequence ID" value="PPAI001543-PA"/>
    <property type="gene ID" value="PPAI001543"/>
</dbReference>
<reference evidence="3" key="1">
    <citation type="submission" date="2022-08" db="UniProtKB">
        <authorList>
            <consortium name="EnsemblMetazoa"/>
        </authorList>
    </citation>
    <scope>IDENTIFICATION</scope>
    <source>
        <strain evidence="3">Israel</strain>
    </source>
</reference>
<sequence length="126" mass="14590">MEKNSEKLHLRHCILHLYHCGSTGAEAARIIQDVYGKDAVNDNTCRRWFQRFEKGDFDLKDKKRGGRPQEIEDHELETLLEENPTQTTRELGQQLGVTNVTVSRRLNALGYNLSKKRRRIQNPDGS</sequence>
<evidence type="ECO:0000313" key="3">
    <source>
        <dbReference type="EnsemblMetazoa" id="PPAI001543-PA"/>
    </source>
</evidence>
<dbReference type="VEuPathDB" id="VectorBase:PPAPM1_008580"/>